<protein>
    <submittedName>
        <fullName evidence="2">Aspartyl protease</fullName>
    </submittedName>
</protein>
<accession>A0A4V6QA04</accession>
<dbReference type="PROSITE" id="PS51257">
    <property type="entry name" value="PROKAR_LIPOPROTEIN"/>
    <property type="match status" value="1"/>
</dbReference>
<evidence type="ECO:0000313" key="2">
    <source>
        <dbReference type="EMBL" id="TDX01553.1"/>
    </source>
</evidence>
<keyword evidence="1" id="KW-0732">Signal</keyword>
<comment type="caution">
    <text evidence="2">The sequence shown here is derived from an EMBL/GenBank/DDBJ whole genome shotgun (WGS) entry which is preliminary data.</text>
</comment>
<dbReference type="EMBL" id="SODV01000001">
    <property type="protein sequence ID" value="TDX01553.1"/>
    <property type="molecule type" value="Genomic_DNA"/>
</dbReference>
<feature type="signal peptide" evidence="1">
    <location>
        <begin position="1"/>
        <end position="19"/>
    </location>
</feature>
<dbReference type="OrthoDB" id="5580718at2"/>
<organism evidence="2 3">
    <name type="scientific">Dinghuibacter silviterrae</name>
    <dbReference type="NCBI Taxonomy" id="1539049"/>
    <lineage>
        <taxon>Bacteria</taxon>
        <taxon>Pseudomonadati</taxon>
        <taxon>Bacteroidota</taxon>
        <taxon>Chitinophagia</taxon>
        <taxon>Chitinophagales</taxon>
        <taxon>Chitinophagaceae</taxon>
        <taxon>Dinghuibacter</taxon>
    </lineage>
</organism>
<proteinExistence type="predicted"/>
<dbReference type="InterPro" id="IPR021109">
    <property type="entry name" value="Peptidase_aspartic_dom_sf"/>
</dbReference>
<dbReference type="GO" id="GO:0008233">
    <property type="term" value="F:peptidase activity"/>
    <property type="evidence" value="ECO:0007669"/>
    <property type="project" value="UniProtKB-KW"/>
</dbReference>
<evidence type="ECO:0000313" key="3">
    <source>
        <dbReference type="Proteomes" id="UP000294498"/>
    </source>
</evidence>
<keyword evidence="3" id="KW-1185">Reference proteome</keyword>
<name>A0A4V6QA04_9BACT</name>
<sequence length="391" mass="43030">MKTFALSLLTLWITFACRAQNVSFNQGGTTATHYYEEIPYEVVGTKMFIYVTIGGVRHKFLFDTGAPTQISSSLAAETGATDLSRTPIGDGTGKRDTLRIVSVKNIQLGQVTFQDIPAIGYLPDIFPCWDAEGAVGSNMLRNSIVQILPERHVIILTDDAGRLLLKKRNGIPLNTALDQQSSPFIQLIFKGTKRVFVYLGFDTGGDDFITMPGVLLNQIFPYKVCTIADRGIGSHLYSEFGLGKPDSTYRVLIPSLTLADVEFDNTTAEVLKVGMARIGARLLSYGSVTLDFIHHKFYFDPTRDKVDMTLPFWPVSPIIQNDQLFAGVVWGKMKDLIKPGEQIVAFGDVPTERTPLCAWLVHNPLDSVAGTVVVKIKGADGVVRDVSMTKE</sequence>
<keyword evidence="2" id="KW-0645">Protease</keyword>
<dbReference type="Proteomes" id="UP000294498">
    <property type="component" value="Unassembled WGS sequence"/>
</dbReference>
<keyword evidence="2" id="KW-0378">Hydrolase</keyword>
<dbReference type="Gene3D" id="2.40.70.10">
    <property type="entry name" value="Acid Proteases"/>
    <property type="match status" value="1"/>
</dbReference>
<dbReference type="RefSeq" id="WP_133994190.1">
    <property type="nucleotide sequence ID" value="NZ_SODV01000001.1"/>
</dbReference>
<evidence type="ECO:0000256" key="1">
    <source>
        <dbReference type="SAM" id="SignalP"/>
    </source>
</evidence>
<feature type="chain" id="PRO_5020507618" evidence="1">
    <location>
        <begin position="20"/>
        <end position="391"/>
    </location>
</feature>
<dbReference type="AlphaFoldDB" id="A0A4V6QA04"/>
<gene>
    <name evidence="2" type="ORF">EDB95_2593</name>
</gene>
<dbReference type="Pfam" id="PF13650">
    <property type="entry name" value="Asp_protease_2"/>
    <property type="match status" value="1"/>
</dbReference>
<reference evidence="2 3" key="1">
    <citation type="submission" date="2019-03" db="EMBL/GenBank/DDBJ databases">
        <title>Genomic Encyclopedia of Type Strains, Phase IV (KMG-IV): sequencing the most valuable type-strain genomes for metagenomic binning, comparative biology and taxonomic classification.</title>
        <authorList>
            <person name="Goeker M."/>
        </authorList>
    </citation>
    <scope>NUCLEOTIDE SEQUENCE [LARGE SCALE GENOMIC DNA]</scope>
    <source>
        <strain evidence="2 3">DSM 100059</strain>
    </source>
</reference>
<dbReference type="SUPFAM" id="SSF50630">
    <property type="entry name" value="Acid proteases"/>
    <property type="match status" value="1"/>
</dbReference>
<dbReference type="GO" id="GO:0006508">
    <property type="term" value="P:proteolysis"/>
    <property type="evidence" value="ECO:0007669"/>
    <property type="project" value="UniProtKB-KW"/>
</dbReference>